<feature type="transmembrane region" description="Helical" evidence="11">
    <location>
        <begin position="594"/>
        <end position="614"/>
    </location>
</feature>
<evidence type="ECO:0000256" key="5">
    <source>
        <dbReference type="ARBA" id="ARBA00022737"/>
    </source>
</evidence>
<keyword evidence="8" id="KW-1015">Disulfide bond</keyword>
<evidence type="ECO:0000256" key="1">
    <source>
        <dbReference type="ARBA" id="ARBA00004479"/>
    </source>
</evidence>
<dbReference type="GO" id="GO:0004896">
    <property type="term" value="F:cytokine receptor activity"/>
    <property type="evidence" value="ECO:0007669"/>
    <property type="project" value="InterPro"/>
</dbReference>
<keyword evidence="9 14" id="KW-0675">Receptor</keyword>
<dbReference type="Gene3D" id="2.60.40.10">
    <property type="entry name" value="Immunoglobulins"/>
    <property type="match status" value="5"/>
</dbReference>
<keyword evidence="6 11" id="KW-1133">Transmembrane helix</keyword>
<dbReference type="GO" id="GO:0005886">
    <property type="term" value="C:plasma membrane"/>
    <property type="evidence" value="ECO:0007669"/>
    <property type="project" value="UniProtKB-ARBA"/>
</dbReference>
<feature type="chain" id="PRO_5026321078" evidence="12">
    <location>
        <begin position="25"/>
        <end position="808"/>
    </location>
</feature>
<evidence type="ECO:0000256" key="3">
    <source>
        <dbReference type="ARBA" id="ARBA00022692"/>
    </source>
</evidence>
<evidence type="ECO:0000256" key="6">
    <source>
        <dbReference type="ARBA" id="ARBA00022989"/>
    </source>
</evidence>
<dbReference type="InterPro" id="IPR013783">
    <property type="entry name" value="Ig-like_fold"/>
</dbReference>
<comment type="subcellular location">
    <subcellularLocation>
        <location evidence="1">Membrane</location>
        <topology evidence="1">Single-pass type I membrane protein</topology>
    </subcellularLocation>
</comment>
<dbReference type="InterPro" id="IPR003961">
    <property type="entry name" value="FN3_dom"/>
</dbReference>
<dbReference type="AlphaFoldDB" id="A0A6G1PM81"/>
<dbReference type="Pfam" id="PF00041">
    <property type="entry name" value="fn3"/>
    <property type="match status" value="1"/>
</dbReference>
<evidence type="ECO:0000313" key="15">
    <source>
        <dbReference type="Proteomes" id="UP000503349"/>
    </source>
</evidence>
<reference evidence="14 15" key="1">
    <citation type="submission" date="2019-02" db="EMBL/GenBank/DDBJ databases">
        <title>Opniocepnalus argus genome.</title>
        <authorList>
            <person name="Zhou C."/>
            <person name="Xiao S."/>
        </authorList>
    </citation>
    <scope>NUCLEOTIDE SEQUENCE [LARGE SCALE GENOMIC DNA]</scope>
    <source>
        <strain evidence="14">OARG1902GOOAL</strain>
        <tissue evidence="14">Muscle</tissue>
    </source>
</reference>
<dbReference type="InterPro" id="IPR052672">
    <property type="entry name" value="Type1_Cytokine_Rcpt_Type2"/>
</dbReference>
<keyword evidence="7 11" id="KW-0472">Membrane</keyword>
<dbReference type="EMBL" id="CM015717">
    <property type="protein sequence ID" value="KAF3691116.1"/>
    <property type="molecule type" value="Genomic_DNA"/>
</dbReference>
<accession>A0A6G1PM81</accession>
<dbReference type="SMART" id="SM00060">
    <property type="entry name" value="FN3"/>
    <property type="match status" value="5"/>
</dbReference>
<gene>
    <name evidence="14" type="ORF">EXN66_Car006790</name>
</gene>
<dbReference type="InterPro" id="IPR036116">
    <property type="entry name" value="FN3_sf"/>
</dbReference>
<dbReference type="SUPFAM" id="SSF49265">
    <property type="entry name" value="Fibronectin type III"/>
    <property type="match status" value="3"/>
</dbReference>
<dbReference type="PROSITE" id="PS01353">
    <property type="entry name" value="HEMATOPO_REC_L_F2"/>
    <property type="match status" value="1"/>
</dbReference>
<keyword evidence="4 12" id="KW-0732">Signal</keyword>
<reference evidence="15" key="2">
    <citation type="submission" date="2019-02" db="EMBL/GenBank/DDBJ databases">
        <title>Opniocepnalus argus Var Kimnra genome.</title>
        <authorList>
            <person name="Zhou C."/>
            <person name="Xiao S."/>
        </authorList>
    </citation>
    <scope>NUCLEOTIDE SEQUENCE [LARGE SCALE GENOMIC DNA]</scope>
</reference>
<name>A0A6G1PM81_CHAAH</name>
<evidence type="ECO:0000256" key="11">
    <source>
        <dbReference type="SAM" id="Phobius"/>
    </source>
</evidence>
<dbReference type="Proteomes" id="UP000503349">
    <property type="component" value="Chromosome 6"/>
</dbReference>
<feature type="signal peptide" evidence="12">
    <location>
        <begin position="1"/>
        <end position="24"/>
    </location>
</feature>
<protein>
    <submittedName>
        <fullName evidence="14">Interleukin-12 receptor subunit beta-2</fullName>
    </submittedName>
</protein>
<dbReference type="PANTHER" id="PTHR48423:SF1">
    <property type="entry name" value="INTERLEUKIN-27 RECEPTOR SUBUNIT ALPHA"/>
    <property type="match status" value="1"/>
</dbReference>
<evidence type="ECO:0000259" key="13">
    <source>
        <dbReference type="PROSITE" id="PS50853"/>
    </source>
</evidence>
<sequence>MATMSQICPIFTAVFLLALQLCIGNKSCTIWSSSGHMVKRGSSFQVYCTFYCTCKRSMYSDHPPTPQNHEEFNSTTIYFKVLNITENRTYSCQCSCSLSLDSCGMDISTGYPPDRPKDISCIYKVSNDKSGDVFCTWKRGRNTHLKTTSVLCVRSVFGNHTSIDHECPRNGTDLSSVSFPVPRSVQLISVRVKAHNPLGSSVSSTTNYTLSDIAMPPAPVLVHPECSSRECIIRVHQSVKTDHLEIQYKSDGQTWTTFTSPSHSHQGAKAWNISLLEPYTLYNFQARSKLSTGLWSQWSTNISSWTQEEAPAKELDVWYAEPASDSKSLKVYWKEANNSISRGKITRYIVKVYNPNSTLRSESNIKCNATNYTVPFCANCEVAVLSSNSKGLSPPAKITTSYKQAKPPQDLQVTAASDNVTISWRKPEAAPASYVVEWYPEGHKLEELRWVRLSGNDNHTLITGIKQFECYEVAVYVFYDENSVGRTRFTGVTNLESAPAASPLFQEKVEGNAVTVSWTELPRSQRKGCITNYTIYLDSDSRPQMSYNVQASERMYIIEALSPASYSLWMTAWTAKGEGPAGQKVKLYIQQSQLPLLLMCGVISMIVLFFVCLCQNSGVKQRLWVFLQCLILDVVPDPANSKWAKECTQVKGKLNLQVQLSSSSVTKDEEEPILVDVEELPKKNSLTSIPTKVSLQHPSQTSQNPEMDPATHLYPLTTYIKSFSHDSDSSDHTQTSLDTNTTVEYISSHGPGIIAEEDQGEDEEEEEEFPEMLGFLPSHNVFLEPMDFGGKLTLDAVKIDCGDFFQNI</sequence>
<keyword evidence="15" id="KW-1185">Reference proteome</keyword>
<evidence type="ECO:0000256" key="9">
    <source>
        <dbReference type="ARBA" id="ARBA00023170"/>
    </source>
</evidence>
<dbReference type="InterPro" id="IPR003529">
    <property type="entry name" value="Hematopoietin_rcpt_Gp130_CS"/>
</dbReference>
<evidence type="ECO:0000256" key="2">
    <source>
        <dbReference type="ARBA" id="ARBA00008921"/>
    </source>
</evidence>
<dbReference type="PROSITE" id="PS50853">
    <property type="entry name" value="FN3"/>
    <property type="match status" value="2"/>
</dbReference>
<proteinExistence type="inferred from homology"/>
<feature type="domain" description="Fibronectin type-III" evidence="13">
    <location>
        <begin position="407"/>
        <end position="500"/>
    </location>
</feature>
<dbReference type="CDD" id="cd00063">
    <property type="entry name" value="FN3"/>
    <property type="match status" value="1"/>
</dbReference>
<comment type="similarity">
    <text evidence="2">Belongs to the type I cytokine receptor family. Type 2 subfamily.</text>
</comment>
<dbReference type="OrthoDB" id="10005435at2759"/>
<keyword evidence="3 11" id="KW-0812">Transmembrane</keyword>
<evidence type="ECO:0000256" key="7">
    <source>
        <dbReference type="ARBA" id="ARBA00023136"/>
    </source>
</evidence>
<organism evidence="14 15">
    <name type="scientific">Channa argus</name>
    <name type="common">Northern snakehead</name>
    <name type="synonym">Ophicephalus argus</name>
    <dbReference type="NCBI Taxonomy" id="215402"/>
    <lineage>
        <taxon>Eukaryota</taxon>
        <taxon>Metazoa</taxon>
        <taxon>Chordata</taxon>
        <taxon>Craniata</taxon>
        <taxon>Vertebrata</taxon>
        <taxon>Euteleostomi</taxon>
        <taxon>Actinopterygii</taxon>
        <taxon>Neopterygii</taxon>
        <taxon>Teleostei</taxon>
        <taxon>Neoteleostei</taxon>
        <taxon>Acanthomorphata</taxon>
        <taxon>Anabantaria</taxon>
        <taxon>Anabantiformes</taxon>
        <taxon>Channoidei</taxon>
        <taxon>Channidae</taxon>
        <taxon>Channa</taxon>
    </lineage>
</organism>
<keyword evidence="5" id="KW-0677">Repeat</keyword>
<dbReference type="PANTHER" id="PTHR48423">
    <property type="entry name" value="INTERLEUKIN-27 RECEPTOR SUBUNIT ALPHA"/>
    <property type="match status" value="1"/>
</dbReference>
<evidence type="ECO:0000313" key="14">
    <source>
        <dbReference type="EMBL" id="KAF3691116.1"/>
    </source>
</evidence>
<evidence type="ECO:0000256" key="10">
    <source>
        <dbReference type="ARBA" id="ARBA00023180"/>
    </source>
</evidence>
<keyword evidence="10" id="KW-0325">Glycoprotein</keyword>
<evidence type="ECO:0000256" key="4">
    <source>
        <dbReference type="ARBA" id="ARBA00022729"/>
    </source>
</evidence>
<evidence type="ECO:0000256" key="12">
    <source>
        <dbReference type="SAM" id="SignalP"/>
    </source>
</evidence>
<evidence type="ECO:0000256" key="8">
    <source>
        <dbReference type="ARBA" id="ARBA00023157"/>
    </source>
</evidence>
<feature type="domain" description="Fibronectin type-III" evidence="13">
    <location>
        <begin position="216"/>
        <end position="309"/>
    </location>
</feature>